<accession>D0MFA6</accession>
<comment type="similarity">
    <text evidence="5 14 16">Belongs to the RNase HII family.</text>
</comment>
<dbReference type="FunFam" id="3.30.420.10:FF:000006">
    <property type="entry name" value="Ribonuclease HII"/>
    <property type="match status" value="1"/>
</dbReference>
<dbReference type="InterPro" id="IPR001352">
    <property type="entry name" value="RNase_HII/HIII"/>
</dbReference>
<dbReference type="Proteomes" id="UP000002221">
    <property type="component" value="Chromosome"/>
</dbReference>
<dbReference type="CDD" id="cd07182">
    <property type="entry name" value="RNase_HII_bacteria_HII_like"/>
    <property type="match status" value="1"/>
</dbReference>
<dbReference type="GO" id="GO:0030145">
    <property type="term" value="F:manganese ion binding"/>
    <property type="evidence" value="ECO:0007669"/>
    <property type="project" value="UniProtKB-UniRule"/>
</dbReference>
<keyword evidence="9 14" id="KW-0540">Nuclease</keyword>
<dbReference type="HAMAP" id="MF_00052_B">
    <property type="entry name" value="RNase_HII_B"/>
    <property type="match status" value="1"/>
</dbReference>
<dbReference type="GO" id="GO:0005737">
    <property type="term" value="C:cytoplasm"/>
    <property type="evidence" value="ECO:0007669"/>
    <property type="project" value="UniProtKB-SubCell"/>
</dbReference>
<dbReference type="InterPro" id="IPR024567">
    <property type="entry name" value="RNase_HII/HIII_dom"/>
</dbReference>
<dbReference type="AlphaFoldDB" id="D0MFA6"/>
<dbReference type="RefSeq" id="WP_012844972.1">
    <property type="nucleotide sequence ID" value="NC_013501.1"/>
</dbReference>
<proteinExistence type="inferred from homology"/>
<feature type="binding site" evidence="14 15">
    <location>
        <position position="22"/>
    </location>
    <ligand>
        <name>a divalent metal cation</name>
        <dbReference type="ChEBI" id="CHEBI:60240"/>
    </ligand>
</feature>
<evidence type="ECO:0000256" key="12">
    <source>
        <dbReference type="ARBA" id="ARBA00022801"/>
    </source>
</evidence>
<evidence type="ECO:0000256" key="15">
    <source>
        <dbReference type="PROSITE-ProRule" id="PRU01319"/>
    </source>
</evidence>
<comment type="subcellular location">
    <subcellularLocation>
        <location evidence="4 14">Cytoplasm</location>
    </subcellularLocation>
</comment>
<keyword evidence="8 14" id="KW-0963">Cytoplasm</keyword>
<evidence type="ECO:0000256" key="11">
    <source>
        <dbReference type="ARBA" id="ARBA00022759"/>
    </source>
</evidence>
<keyword evidence="10 14" id="KW-0479">Metal-binding</keyword>
<keyword evidence="11 14" id="KW-0255">Endonuclease</keyword>
<dbReference type="InterPro" id="IPR036397">
    <property type="entry name" value="RNaseH_sf"/>
</dbReference>
<evidence type="ECO:0000256" key="4">
    <source>
        <dbReference type="ARBA" id="ARBA00004496"/>
    </source>
</evidence>
<dbReference type="NCBIfam" id="NF000594">
    <property type="entry name" value="PRK00015.1-1"/>
    <property type="match status" value="1"/>
</dbReference>
<sequence length="198" mass="22124">MSEPRPEVRCWQQGYRWVAGVDEVGRGCLAGPVVAAAVILPPHVQLDGVRDSKQLRPEVREKLAEQIRAQALAIGIGMCTPEEIDRLNILNAALEAMRRAVANLELTPDYLLIDGNRCFSDPPCPAKPIVKGDQQSLLIAAASIIAKTTRDALMQQLHEEFPVYGWDRNVGYPTRTHYEALARYGPSPYHRRSFRLAR</sequence>
<dbReference type="STRING" id="518766.Rmar_2485"/>
<reference evidence="18 19" key="1">
    <citation type="journal article" date="2009" name="Stand. Genomic Sci.">
        <title>Complete genome sequence of Rhodothermus marinus type strain (R-10).</title>
        <authorList>
            <person name="Nolan M."/>
            <person name="Tindall B.J."/>
            <person name="Pomrenke H."/>
            <person name="Lapidus A."/>
            <person name="Copeland A."/>
            <person name="Glavina Del Rio T."/>
            <person name="Lucas S."/>
            <person name="Chen F."/>
            <person name="Tice H."/>
            <person name="Cheng J.F."/>
            <person name="Saunders E."/>
            <person name="Han C."/>
            <person name="Bruce D."/>
            <person name="Goodwin L."/>
            <person name="Chain P."/>
            <person name="Pitluck S."/>
            <person name="Ovchinikova G."/>
            <person name="Pati A."/>
            <person name="Ivanova N."/>
            <person name="Mavromatis K."/>
            <person name="Chen A."/>
            <person name="Palaniappan K."/>
            <person name="Land M."/>
            <person name="Hauser L."/>
            <person name="Chang Y.J."/>
            <person name="Jeffries C.D."/>
            <person name="Brettin T."/>
            <person name="Goker M."/>
            <person name="Bristow J."/>
            <person name="Eisen J.A."/>
            <person name="Markowitz V."/>
            <person name="Hugenholtz P."/>
            <person name="Kyrpides N.C."/>
            <person name="Klenk H.P."/>
            <person name="Detter J.C."/>
        </authorList>
    </citation>
    <scope>NUCLEOTIDE SEQUENCE [LARGE SCALE GENOMIC DNA]</scope>
    <source>
        <strain evidence="19">ATCC 43812 / DSM 4252 / R-10</strain>
    </source>
</reference>
<evidence type="ECO:0000256" key="10">
    <source>
        <dbReference type="ARBA" id="ARBA00022723"/>
    </source>
</evidence>
<dbReference type="EMBL" id="CP001807">
    <property type="protein sequence ID" value="ACY49362.1"/>
    <property type="molecule type" value="Genomic_DNA"/>
</dbReference>
<evidence type="ECO:0000256" key="16">
    <source>
        <dbReference type="RuleBase" id="RU003515"/>
    </source>
</evidence>
<name>D0MFA6_RHOM4</name>
<dbReference type="GO" id="GO:0043137">
    <property type="term" value="P:DNA replication, removal of RNA primer"/>
    <property type="evidence" value="ECO:0007669"/>
    <property type="project" value="TreeGrafter"/>
</dbReference>
<feature type="domain" description="RNase H type-2" evidence="17">
    <location>
        <begin position="16"/>
        <end position="198"/>
    </location>
</feature>
<evidence type="ECO:0000256" key="9">
    <source>
        <dbReference type="ARBA" id="ARBA00022722"/>
    </source>
</evidence>
<evidence type="ECO:0000256" key="1">
    <source>
        <dbReference type="ARBA" id="ARBA00000077"/>
    </source>
</evidence>
<organism evidence="18 19">
    <name type="scientific">Rhodothermus marinus (strain ATCC 43812 / DSM 4252 / R-10)</name>
    <name type="common">Rhodothermus obamensis</name>
    <dbReference type="NCBI Taxonomy" id="518766"/>
    <lineage>
        <taxon>Bacteria</taxon>
        <taxon>Pseudomonadati</taxon>
        <taxon>Rhodothermota</taxon>
        <taxon>Rhodothermia</taxon>
        <taxon>Rhodothermales</taxon>
        <taxon>Rhodothermaceae</taxon>
        <taxon>Rhodothermus</taxon>
    </lineage>
</organism>
<dbReference type="InterPro" id="IPR022898">
    <property type="entry name" value="RNase_HII"/>
</dbReference>
<comment type="function">
    <text evidence="3 14 16">Endonuclease that specifically degrades the RNA of RNA-DNA hybrids.</text>
</comment>
<evidence type="ECO:0000256" key="2">
    <source>
        <dbReference type="ARBA" id="ARBA00001946"/>
    </source>
</evidence>
<dbReference type="SUPFAM" id="SSF53098">
    <property type="entry name" value="Ribonuclease H-like"/>
    <property type="match status" value="1"/>
</dbReference>
<comment type="catalytic activity">
    <reaction evidence="1 14 15 16">
        <text>Endonucleolytic cleavage to 5'-phosphomonoester.</text>
        <dbReference type="EC" id="3.1.26.4"/>
    </reaction>
</comment>
<dbReference type="Pfam" id="PF01351">
    <property type="entry name" value="RNase_HII"/>
    <property type="match status" value="1"/>
</dbReference>
<dbReference type="eggNOG" id="COG0164">
    <property type="taxonomic scope" value="Bacteria"/>
</dbReference>
<dbReference type="GO" id="GO:0003723">
    <property type="term" value="F:RNA binding"/>
    <property type="evidence" value="ECO:0007669"/>
    <property type="project" value="UniProtKB-UniRule"/>
</dbReference>
<evidence type="ECO:0000256" key="13">
    <source>
        <dbReference type="ARBA" id="ARBA00023211"/>
    </source>
</evidence>
<evidence type="ECO:0000256" key="14">
    <source>
        <dbReference type="HAMAP-Rule" id="MF_00052"/>
    </source>
</evidence>
<protein>
    <recommendedName>
        <fullName evidence="7 14">Ribonuclease HII</fullName>
        <shortName evidence="14">RNase HII</shortName>
        <ecNumber evidence="6 14">3.1.26.4</ecNumber>
    </recommendedName>
</protein>
<evidence type="ECO:0000256" key="3">
    <source>
        <dbReference type="ARBA" id="ARBA00004065"/>
    </source>
</evidence>
<evidence type="ECO:0000313" key="18">
    <source>
        <dbReference type="EMBL" id="ACY49362.1"/>
    </source>
</evidence>
<dbReference type="PANTHER" id="PTHR10954">
    <property type="entry name" value="RIBONUCLEASE H2 SUBUNIT A"/>
    <property type="match status" value="1"/>
</dbReference>
<keyword evidence="13 14" id="KW-0464">Manganese</keyword>
<dbReference type="InterPro" id="IPR012337">
    <property type="entry name" value="RNaseH-like_sf"/>
</dbReference>
<dbReference type="EC" id="3.1.26.4" evidence="6 14"/>
<evidence type="ECO:0000259" key="17">
    <source>
        <dbReference type="PROSITE" id="PS51975"/>
    </source>
</evidence>
<dbReference type="HOGENOM" id="CLU_036532_3_2_10"/>
<evidence type="ECO:0000256" key="7">
    <source>
        <dbReference type="ARBA" id="ARBA00019179"/>
    </source>
</evidence>
<gene>
    <name evidence="14" type="primary">rnhB</name>
    <name evidence="18" type="ordered locus">Rmar_2485</name>
</gene>
<dbReference type="Gene3D" id="3.30.420.10">
    <property type="entry name" value="Ribonuclease H-like superfamily/Ribonuclease H"/>
    <property type="match status" value="1"/>
</dbReference>
<dbReference type="PROSITE" id="PS51975">
    <property type="entry name" value="RNASE_H_2"/>
    <property type="match status" value="1"/>
</dbReference>
<dbReference type="PANTHER" id="PTHR10954:SF18">
    <property type="entry name" value="RIBONUCLEASE HII"/>
    <property type="match status" value="1"/>
</dbReference>
<dbReference type="GO" id="GO:0032299">
    <property type="term" value="C:ribonuclease H2 complex"/>
    <property type="evidence" value="ECO:0007669"/>
    <property type="project" value="TreeGrafter"/>
</dbReference>
<feature type="binding site" evidence="14 15">
    <location>
        <position position="114"/>
    </location>
    <ligand>
        <name>a divalent metal cation</name>
        <dbReference type="ChEBI" id="CHEBI:60240"/>
    </ligand>
</feature>
<dbReference type="GO" id="GO:0004523">
    <property type="term" value="F:RNA-DNA hybrid ribonuclease activity"/>
    <property type="evidence" value="ECO:0007669"/>
    <property type="project" value="UniProtKB-UniRule"/>
</dbReference>
<evidence type="ECO:0000256" key="6">
    <source>
        <dbReference type="ARBA" id="ARBA00012180"/>
    </source>
</evidence>
<feature type="binding site" evidence="14 15">
    <location>
        <position position="23"/>
    </location>
    <ligand>
        <name>a divalent metal cation</name>
        <dbReference type="ChEBI" id="CHEBI:60240"/>
    </ligand>
</feature>
<comment type="cofactor">
    <cofactor evidence="14 15">
        <name>Mn(2+)</name>
        <dbReference type="ChEBI" id="CHEBI:29035"/>
    </cofactor>
    <cofactor evidence="14 15">
        <name>Mg(2+)</name>
        <dbReference type="ChEBI" id="CHEBI:18420"/>
    </cofactor>
    <text evidence="14 15">Manganese or magnesium. Binds 1 divalent metal ion per monomer in the absence of substrate. May bind a second metal ion after substrate binding.</text>
</comment>
<evidence type="ECO:0000313" key="19">
    <source>
        <dbReference type="Proteomes" id="UP000002221"/>
    </source>
</evidence>
<evidence type="ECO:0000256" key="5">
    <source>
        <dbReference type="ARBA" id="ARBA00007383"/>
    </source>
</evidence>
<keyword evidence="12 14" id="KW-0378">Hydrolase</keyword>
<dbReference type="GO" id="GO:0006298">
    <property type="term" value="P:mismatch repair"/>
    <property type="evidence" value="ECO:0007669"/>
    <property type="project" value="TreeGrafter"/>
</dbReference>
<comment type="cofactor">
    <cofactor evidence="2">
        <name>Mg(2+)</name>
        <dbReference type="ChEBI" id="CHEBI:18420"/>
    </cofactor>
</comment>
<dbReference type="KEGG" id="rmr:Rmar_2485"/>
<keyword evidence="19" id="KW-1185">Reference proteome</keyword>
<evidence type="ECO:0000256" key="8">
    <source>
        <dbReference type="ARBA" id="ARBA00022490"/>
    </source>
</evidence>
<dbReference type="OrthoDB" id="9803420at2"/>
<dbReference type="NCBIfam" id="NF000595">
    <property type="entry name" value="PRK00015.1-3"/>
    <property type="match status" value="1"/>
</dbReference>